<dbReference type="PANTHER" id="PTHR12110:SF53">
    <property type="entry name" value="BLR5974 PROTEIN"/>
    <property type="match status" value="1"/>
</dbReference>
<accession>A0A0B4XF39</accession>
<evidence type="ECO:0000313" key="3">
    <source>
        <dbReference type="Proteomes" id="UP000031368"/>
    </source>
</evidence>
<evidence type="ECO:0000313" key="2">
    <source>
        <dbReference type="EMBL" id="AJD45082.1"/>
    </source>
</evidence>
<organism evidence="2 3">
    <name type="scientific">Rhizobium gallicum bv. gallicum R602sp</name>
    <dbReference type="NCBI Taxonomy" id="1041138"/>
    <lineage>
        <taxon>Bacteria</taxon>
        <taxon>Pseudomonadati</taxon>
        <taxon>Pseudomonadota</taxon>
        <taxon>Alphaproteobacteria</taxon>
        <taxon>Hyphomicrobiales</taxon>
        <taxon>Rhizobiaceae</taxon>
        <taxon>Rhizobium/Agrobacterium group</taxon>
        <taxon>Rhizobium</taxon>
    </lineage>
</organism>
<dbReference type="HOGENOM" id="CLU_050006_6_4_5"/>
<keyword evidence="3" id="KW-1185">Reference proteome</keyword>
<dbReference type="SUPFAM" id="SSF51658">
    <property type="entry name" value="Xylose isomerase-like"/>
    <property type="match status" value="1"/>
</dbReference>
<dbReference type="Gene3D" id="3.20.20.150">
    <property type="entry name" value="Divalent-metal-dependent TIM barrel enzymes"/>
    <property type="match status" value="1"/>
</dbReference>
<dbReference type="Proteomes" id="UP000031368">
    <property type="component" value="Plasmid pRgalR602c"/>
</dbReference>
<feature type="domain" description="Xylose isomerase-like TIM barrel" evidence="1">
    <location>
        <begin position="55"/>
        <end position="212"/>
    </location>
</feature>
<dbReference type="AlphaFoldDB" id="A0A0B4XF39"/>
<proteinExistence type="predicted"/>
<gene>
    <name evidence="2" type="ORF">RGR602_PC01051</name>
</gene>
<reference evidence="2 3" key="1">
    <citation type="submission" date="2013-11" db="EMBL/GenBank/DDBJ databases">
        <title>Complete genome sequence of Rhizobium gallicum bv. gallicum R602.</title>
        <authorList>
            <person name="Bustos P."/>
            <person name="Santamaria R.I."/>
            <person name="Lozano L."/>
            <person name="Acosta J.L."/>
            <person name="Ormeno-Orrillo E."/>
            <person name="Rogel M.A."/>
            <person name="Romero D."/>
            <person name="Cevallos M.A."/>
            <person name="Martinez-Romero E."/>
            <person name="Gonzalez V."/>
        </authorList>
    </citation>
    <scope>NUCLEOTIDE SEQUENCE [LARGE SCALE GENOMIC DNA]</scope>
    <source>
        <strain evidence="2 3">R602</strain>
        <plasmid evidence="2 3">pRgalR602c</plasmid>
    </source>
</reference>
<dbReference type="InterPro" id="IPR050312">
    <property type="entry name" value="IolE/XylAMocC-like"/>
</dbReference>
<dbReference type="InterPro" id="IPR013022">
    <property type="entry name" value="Xyl_isomerase-like_TIM-brl"/>
</dbReference>
<evidence type="ECO:0000259" key="1">
    <source>
        <dbReference type="Pfam" id="PF01261"/>
    </source>
</evidence>
<dbReference type="PANTHER" id="PTHR12110">
    <property type="entry name" value="HYDROXYPYRUVATE ISOMERASE"/>
    <property type="match status" value="1"/>
</dbReference>
<keyword evidence="2" id="KW-0614">Plasmid</keyword>
<name>A0A0B4XF39_9HYPH</name>
<keyword evidence="2" id="KW-0413">Isomerase</keyword>
<geneLocation type="plasmid" evidence="2 3">
    <name>pRgalR602c</name>
</geneLocation>
<sequence length="293" mass="32474">MGQALPNGRFAVSTWSLHRLLGPVYRYSPDPERSAARQEPYGPGMASLIELPQQLAERGIHRLEVCSFHLPSLEAGYLDDLRGAMKASGVLFQTLLLEDGDPSAADHAKRDAAWMAGWIERAVVVGAQNLRVIAGKQPPTEENLSRALKHLRQLAKEADGSGVRIVVENWFDLLPSPRQMNWLLDGLEGKVGLNGDLGNWTAPEKYADLADIMCRAELCHAKADYNASGLDAADYLMCLEACGAAGYVGPFTLIYDSPFFEDEWDGILLQKTFIEEFQDRQTHARLSSEWRTT</sequence>
<dbReference type="InterPro" id="IPR036237">
    <property type="entry name" value="Xyl_isomerase-like_sf"/>
</dbReference>
<dbReference type="GO" id="GO:0016853">
    <property type="term" value="F:isomerase activity"/>
    <property type="evidence" value="ECO:0007669"/>
    <property type="project" value="UniProtKB-KW"/>
</dbReference>
<dbReference type="KEGG" id="rga:RGR602_PC01051"/>
<dbReference type="Pfam" id="PF01261">
    <property type="entry name" value="AP_endonuc_2"/>
    <property type="match status" value="1"/>
</dbReference>
<dbReference type="EMBL" id="CP006880">
    <property type="protein sequence ID" value="AJD45082.1"/>
    <property type="molecule type" value="Genomic_DNA"/>
</dbReference>
<protein>
    <submittedName>
        <fullName evidence="2">Xylose isomerase domain-containing protein</fullName>
    </submittedName>
</protein>